<comment type="caution">
    <text evidence="2">The sequence shown here is derived from an EMBL/GenBank/DDBJ whole genome shotgun (WGS) entry which is preliminary data.</text>
</comment>
<evidence type="ECO:0000256" key="1">
    <source>
        <dbReference type="SAM" id="SignalP"/>
    </source>
</evidence>
<dbReference type="EMBL" id="JAXBLV010000034">
    <property type="protein sequence ID" value="MDY3558547.1"/>
    <property type="molecule type" value="Genomic_DNA"/>
</dbReference>
<dbReference type="PROSITE" id="PS51257">
    <property type="entry name" value="PROKAR_LIPOPROTEIN"/>
    <property type="match status" value="1"/>
</dbReference>
<sequence>MKRWCAGLFCVIVLVVLGGCHRAPTAPTDPGAPARVVRVAPAKLLTGDLGRLSTHLDLTATGCLRLDAPDEDLLFDLEPELWELGKPRSLGAARSRVRGPGEVSFSVREAHDSKGGRAYRLVAAVAAPSGQGTSHSYTVAVPEVSDMTQMSRAVDLAGPRELAEGESVPVWAFVVRTDGRMDGAPLDEAVKKARWALVVKARWERSENR</sequence>
<dbReference type="RefSeq" id="WP_320685453.1">
    <property type="nucleotide sequence ID" value="NZ_JAXBLV010000034.1"/>
</dbReference>
<dbReference type="Proteomes" id="UP001272242">
    <property type="component" value="Unassembled WGS sequence"/>
</dbReference>
<evidence type="ECO:0000313" key="3">
    <source>
        <dbReference type="Proteomes" id="UP001272242"/>
    </source>
</evidence>
<gene>
    <name evidence="2" type="ORF">R5W23_005667</name>
</gene>
<reference evidence="3" key="1">
    <citation type="journal article" date="2023" name="Mar. Drugs">
        <title>Gemmata algarum, a Novel Planctomycete Isolated from an Algal Mat, Displays Antimicrobial Activity.</title>
        <authorList>
            <person name="Kumar G."/>
            <person name="Kallscheuer N."/>
            <person name="Kashif M."/>
            <person name="Ahamad S."/>
            <person name="Jagadeeshwari U."/>
            <person name="Pannikurungottu S."/>
            <person name="Haufschild T."/>
            <person name="Kabuu M."/>
            <person name="Sasikala C."/>
            <person name="Jogler C."/>
            <person name="Ramana C."/>
        </authorList>
    </citation>
    <scope>NUCLEOTIDE SEQUENCE [LARGE SCALE GENOMIC DNA]</scope>
    <source>
        <strain evidence="3">JC673</strain>
    </source>
</reference>
<name>A0ABU5ET93_9BACT</name>
<evidence type="ECO:0000313" key="2">
    <source>
        <dbReference type="EMBL" id="MDY3558547.1"/>
    </source>
</evidence>
<accession>A0ABU5ET93</accession>
<protein>
    <recommendedName>
        <fullName evidence="4">Lipoprotein</fullName>
    </recommendedName>
</protein>
<keyword evidence="1" id="KW-0732">Signal</keyword>
<evidence type="ECO:0008006" key="4">
    <source>
        <dbReference type="Google" id="ProtNLM"/>
    </source>
</evidence>
<organism evidence="2 3">
    <name type="scientific">Gemmata algarum</name>
    <dbReference type="NCBI Taxonomy" id="2975278"/>
    <lineage>
        <taxon>Bacteria</taxon>
        <taxon>Pseudomonadati</taxon>
        <taxon>Planctomycetota</taxon>
        <taxon>Planctomycetia</taxon>
        <taxon>Gemmatales</taxon>
        <taxon>Gemmataceae</taxon>
        <taxon>Gemmata</taxon>
    </lineage>
</organism>
<feature type="chain" id="PRO_5045883328" description="Lipoprotein" evidence="1">
    <location>
        <begin position="26"/>
        <end position="209"/>
    </location>
</feature>
<proteinExistence type="predicted"/>
<keyword evidence="3" id="KW-1185">Reference proteome</keyword>
<feature type="signal peptide" evidence="1">
    <location>
        <begin position="1"/>
        <end position="25"/>
    </location>
</feature>